<keyword evidence="1" id="KW-0675">Receptor</keyword>
<reference evidence="1" key="1">
    <citation type="submission" date="2022-07" db="EMBL/GenBank/DDBJ databases">
        <title>Phylogenomic reconstructions and comparative analyses of Kickxellomycotina fungi.</title>
        <authorList>
            <person name="Reynolds N.K."/>
            <person name="Stajich J.E."/>
            <person name="Barry K."/>
            <person name="Grigoriev I.V."/>
            <person name="Crous P."/>
            <person name="Smith M.E."/>
        </authorList>
    </citation>
    <scope>NUCLEOTIDE SEQUENCE</scope>
    <source>
        <strain evidence="1">CBS 102833</strain>
    </source>
</reference>
<dbReference type="EMBL" id="JANBUP010000999">
    <property type="protein sequence ID" value="KAJ2809335.1"/>
    <property type="molecule type" value="Genomic_DNA"/>
</dbReference>
<gene>
    <name evidence="1" type="primary">PEX19</name>
    <name evidence="1" type="ORF">H4S07_003230</name>
</gene>
<proteinExistence type="predicted"/>
<sequence>MANASTPPAPTDAELDELLDDAFEQFANTPPKSVAKKESAPVAPPAAIDEALRAAAETGDAGGLGGANFDEDFAQQLAKSMEALLKDPAALSQTGAESDEMKTALDQLLKQMTSLQSELGASNPETADNGANVAGDRVAGVEKPSLEPSSFQDKIKATMDKLKESADQAEADSSQGRGGDLGMMDELMRQMDQMGDDTQLDSLVDDVISQLMSKDVLQQPLKELDQEYPKYLEKNKDTLSAEDRARYEQQHSYVKQILAMFAESTDDSANDPRIVELMQKMQDCGQPPNELLKILAPDMELDEKGEVKVPEAPPNCTVM</sequence>
<protein>
    <submittedName>
        <fullName evidence="1">Peroxisome chaperone and import receptor</fullName>
    </submittedName>
</protein>
<evidence type="ECO:0000313" key="2">
    <source>
        <dbReference type="Proteomes" id="UP001140096"/>
    </source>
</evidence>
<keyword evidence="2" id="KW-1185">Reference proteome</keyword>
<accession>A0ACC1LJD3</accession>
<evidence type="ECO:0000313" key="1">
    <source>
        <dbReference type="EMBL" id="KAJ2809335.1"/>
    </source>
</evidence>
<name>A0ACC1LJD3_9FUNG</name>
<dbReference type="Proteomes" id="UP001140096">
    <property type="component" value="Unassembled WGS sequence"/>
</dbReference>
<comment type="caution">
    <text evidence="1">The sequence shown here is derived from an EMBL/GenBank/DDBJ whole genome shotgun (WGS) entry which is preliminary data.</text>
</comment>
<organism evidence="1 2">
    <name type="scientific">Coemansia furcata</name>
    <dbReference type="NCBI Taxonomy" id="417177"/>
    <lineage>
        <taxon>Eukaryota</taxon>
        <taxon>Fungi</taxon>
        <taxon>Fungi incertae sedis</taxon>
        <taxon>Zoopagomycota</taxon>
        <taxon>Kickxellomycotina</taxon>
        <taxon>Kickxellomycetes</taxon>
        <taxon>Kickxellales</taxon>
        <taxon>Kickxellaceae</taxon>
        <taxon>Coemansia</taxon>
    </lineage>
</organism>